<proteinExistence type="predicted"/>
<reference evidence="1" key="2">
    <citation type="journal article" date="2015" name="Data Brief">
        <title>Shoot transcriptome of the giant reed, Arundo donax.</title>
        <authorList>
            <person name="Barrero R.A."/>
            <person name="Guerrero F.D."/>
            <person name="Moolhuijzen P."/>
            <person name="Goolsby J.A."/>
            <person name="Tidwell J."/>
            <person name="Bellgard S.E."/>
            <person name="Bellgard M.I."/>
        </authorList>
    </citation>
    <scope>NUCLEOTIDE SEQUENCE</scope>
    <source>
        <tissue evidence="1">Shoot tissue taken approximately 20 cm above the soil surface</tissue>
    </source>
</reference>
<evidence type="ECO:0000313" key="1">
    <source>
        <dbReference type="EMBL" id="JAE19758.1"/>
    </source>
</evidence>
<protein>
    <submittedName>
        <fullName evidence="1">Uncharacterized protein</fullName>
    </submittedName>
</protein>
<sequence>MVVYIYFTLKIAGSCSRQPSNTSW</sequence>
<dbReference type="EMBL" id="GBRH01178138">
    <property type="protein sequence ID" value="JAE19758.1"/>
    <property type="molecule type" value="Transcribed_RNA"/>
</dbReference>
<reference evidence="1" key="1">
    <citation type="submission" date="2014-09" db="EMBL/GenBank/DDBJ databases">
        <authorList>
            <person name="Magalhaes I.L.F."/>
            <person name="Oliveira U."/>
            <person name="Santos F.R."/>
            <person name="Vidigal T.H.D.A."/>
            <person name="Brescovit A.D."/>
            <person name="Santos A.J."/>
        </authorList>
    </citation>
    <scope>NUCLEOTIDE SEQUENCE</scope>
    <source>
        <tissue evidence="1">Shoot tissue taken approximately 20 cm above the soil surface</tissue>
    </source>
</reference>
<name>A0A0A9GGE8_ARUDO</name>
<organism evidence="1">
    <name type="scientific">Arundo donax</name>
    <name type="common">Giant reed</name>
    <name type="synonym">Donax arundinaceus</name>
    <dbReference type="NCBI Taxonomy" id="35708"/>
    <lineage>
        <taxon>Eukaryota</taxon>
        <taxon>Viridiplantae</taxon>
        <taxon>Streptophyta</taxon>
        <taxon>Embryophyta</taxon>
        <taxon>Tracheophyta</taxon>
        <taxon>Spermatophyta</taxon>
        <taxon>Magnoliopsida</taxon>
        <taxon>Liliopsida</taxon>
        <taxon>Poales</taxon>
        <taxon>Poaceae</taxon>
        <taxon>PACMAD clade</taxon>
        <taxon>Arundinoideae</taxon>
        <taxon>Arundineae</taxon>
        <taxon>Arundo</taxon>
    </lineage>
</organism>
<accession>A0A0A9GGE8</accession>
<dbReference type="AlphaFoldDB" id="A0A0A9GGE8"/>